<dbReference type="AlphaFoldDB" id="A0A183NJD8"/>
<organism evidence="1 2">
    <name type="scientific">Schistosoma mattheei</name>
    <dbReference type="NCBI Taxonomy" id="31246"/>
    <lineage>
        <taxon>Eukaryota</taxon>
        <taxon>Metazoa</taxon>
        <taxon>Spiralia</taxon>
        <taxon>Lophotrochozoa</taxon>
        <taxon>Platyhelminthes</taxon>
        <taxon>Trematoda</taxon>
        <taxon>Digenea</taxon>
        <taxon>Strigeidida</taxon>
        <taxon>Schistosomatoidea</taxon>
        <taxon>Schistosomatidae</taxon>
        <taxon>Schistosoma</taxon>
    </lineage>
</organism>
<evidence type="ECO:0000313" key="1">
    <source>
        <dbReference type="EMBL" id="VDO85197.1"/>
    </source>
</evidence>
<gene>
    <name evidence="1" type="ORF">SMTD_LOCUS2224</name>
</gene>
<accession>A0A183NJD8</accession>
<keyword evidence="2" id="KW-1185">Reference proteome</keyword>
<protein>
    <submittedName>
        <fullName evidence="1">Uncharacterized protein</fullName>
    </submittedName>
</protein>
<evidence type="ECO:0000313" key="2">
    <source>
        <dbReference type="Proteomes" id="UP000269396"/>
    </source>
</evidence>
<reference evidence="1 2" key="1">
    <citation type="submission" date="2018-11" db="EMBL/GenBank/DDBJ databases">
        <authorList>
            <consortium name="Pathogen Informatics"/>
        </authorList>
    </citation>
    <scope>NUCLEOTIDE SEQUENCE [LARGE SCALE GENOMIC DNA]</scope>
    <source>
        <strain>Denwood</strain>
        <strain evidence="2">Zambia</strain>
    </source>
</reference>
<proteinExistence type="predicted"/>
<sequence>MKLTKAIRSREYHFFHDSSLIAHISMIKRESAC</sequence>
<dbReference type="EMBL" id="UZAL01002902">
    <property type="protein sequence ID" value="VDO85197.1"/>
    <property type="molecule type" value="Genomic_DNA"/>
</dbReference>
<name>A0A183NJD8_9TREM</name>
<dbReference type="Proteomes" id="UP000269396">
    <property type="component" value="Unassembled WGS sequence"/>
</dbReference>